<dbReference type="PaxDb" id="243159-AFE_2683"/>
<organism evidence="1 2">
    <name type="scientific">Acidithiobacillus ferrooxidans (strain ATCC 23270 / DSM 14882 / CIP 104768 / NCIMB 8455)</name>
    <name type="common">Ferrobacillus ferrooxidans (strain ATCC 23270)</name>
    <dbReference type="NCBI Taxonomy" id="243159"/>
    <lineage>
        <taxon>Bacteria</taxon>
        <taxon>Pseudomonadati</taxon>
        <taxon>Pseudomonadota</taxon>
        <taxon>Acidithiobacillia</taxon>
        <taxon>Acidithiobacillales</taxon>
        <taxon>Acidithiobacillaceae</taxon>
        <taxon>Acidithiobacillus</taxon>
    </lineage>
</organism>
<name>B7J8B5_ACIF2</name>
<dbReference type="KEGG" id="afr:AFE_2683"/>
<dbReference type="EMBL" id="CP001219">
    <property type="protein sequence ID" value="ACK79475.1"/>
    <property type="molecule type" value="Genomic_DNA"/>
</dbReference>
<evidence type="ECO:0000313" key="2">
    <source>
        <dbReference type="Proteomes" id="UP000001362"/>
    </source>
</evidence>
<accession>B7J8B5</accession>
<dbReference type="AlphaFoldDB" id="B7J8B5"/>
<dbReference type="Proteomes" id="UP000001362">
    <property type="component" value="Chromosome"/>
</dbReference>
<protein>
    <submittedName>
        <fullName evidence="1">Uncharacterized protein</fullName>
    </submittedName>
</protein>
<keyword evidence="2" id="KW-1185">Reference proteome</keyword>
<proteinExistence type="predicted"/>
<gene>
    <name evidence="1" type="ordered locus">AFE_2683</name>
</gene>
<sequence>MPPPAMDIAKVPDTATNRIFFLKVDMYCSLYYGLRRCSLFVETYCSGCTPDRRRAPIRLTLPI</sequence>
<dbReference type="HOGENOM" id="CLU_2875424_0_0_6"/>
<reference evidence="1 2" key="1">
    <citation type="journal article" date="2008" name="BMC Genomics">
        <title>Acidithiobacillus ferrooxidans metabolism: from genome sequence to industrial applications.</title>
        <authorList>
            <person name="Valdes J."/>
            <person name="Pedroso I."/>
            <person name="Quatrini R."/>
            <person name="Dodson R.J."/>
            <person name="Tettelin H."/>
            <person name="Blake R.II."/>
            <person name="Eisen J.A."/>
            <person name="Holmes D.S."/>
        </authorList>
    </citation>
    <scope>NUCLEOTIDE SEQUENCE [LARGE SCALE GENOMIC DNA]</scope>
    <source>
        <strain evidence="2">ATCC 23270 / DSM 14882 / CIP 104768 / NCIMB 8455</strain>
    </source>
</reference>
<evidence type="ECO:0000313" key="1">
    <source>
        <dbReference type="EMBL" id="ACK79475.1"/>
    </source>
</evidence>